<proteinExistence type="inferred from homology"/>
<feature type="compositionally biased region" description="Basic and acidic residues" evidence="3">
    <location>
        <begin position="1"/>
        <end position="10"/>
    </location>
</feature>
<evidence type="ECO:0008006" key="5">
    <source>
        <dbReference type="Google" id="ProtNLM"/>
    </source>
</evidence>
<evidence type="ECO:0000313" key="4">
    <source>
        <dbReference type="EMBL" id="JAS37259.1"/>
    </source>
</evidence>
<dbReference type="InterPro" id="IPR037231">
    <property type="entry name" value="NAP-like_sf"/>
</dbReference>
<dbReference type="Gene3D" id="1.20.5.1500">
    <property type="match status" value="1"/>
</dbReference>
<dbReference type="AlphaFoldDB" id="A0A1B6EH55"/>
<dbReference type="GO" id="GO:0006334">
    <property type="term" value="P:nucleosome assembly"/>
    <property type="evidence" value="ECO:0007669"/>
    <property type="project" value="InterPro"/>
</dbReference>
<dbReference type="PANTHER" id="PTHR11875">
    <property type="entry name" value="TESTIS-SPECIFIC Y-ENCODED PROTEIN"/>
    <property type="match status" value="1"/>
</dbReference>
<sequence>MSKEPERLGDASEDIEDMEDEEDNVDDIKKQILRQPELLAALQSRFHAQMLQSLPAPVKRRIKALKKIQLEATHIEAKFYEEIHELEAKYHLKYLPLYEKRSNVVNGQYERFS</sequence>
<evidence type="ECO:0000256" key="3">
    <source>
        <dbReference type="SAM" id="MobiDB-lite"/>
    </source>
</evidence>
<dbReference type="EMBL" id="GEDC01000039">
    <property type="protein sequence ID" value="JAS37259.1"/>
    <property type="molecule type" value="Transcribed_RNA"/>
</dbReference>
<comment type="similarity">
    <text evidence="1 2">Belongs to the nucleosome assembly protein (NAP) family.</text>
</comment>
<dbReference type="FunFam" id="1.20.5.1500:FF:000001">
    <property type="entry name" value="Nucleosome assembly protein 1-like 1"/>
    <property type="match status" value="1"/>
</dbReference>
<organism evidence="4">
    <name type="scientific">Clastoptera arizonana</name>
    <name type="common">Arizona spittle bug</name>
    <dbReference type="NCBI Taxonomy" id="38151"/>
    <lineage>
        <taxon>Eukaryota</taxon>
        <taxon>Metazoa</taxon>
        <taxon>Ecdysozoa</taxon>
        <taxon>Arthropoda</taxon>
        <taxon>Hexapoda</taxon>
        <taxon>Insecta</taxon>
        <taxon>Pterygota</taxon>
        <taxon>Neoptera</taxon>
        <taxon>Paraneoptera</taxon>
        <taxon>Hemiptera</taxon>
        <taxon>Auchenorrhyncha</taxon>
        <taxon>Cercopoidea</taxon>
        <taxon>Clastopteridae</taxon>
        <taxon>Clastoptera</taxon>
    </lineage>
</organism>
<evidence type="ECO:0000256" key="2">
    <source>
        <dbReference type="RuleBase" id="RU003876"/>
    </source>
</evidence>
<gene>
    <name evidence="4" type="ORF">g.5263</name>
</gene>
<protein>
    <recommendedName>
        <fullName evidence="5">Nucleosome assembly protein 1-like 4</fullName>
    </recommendedName>
</protein>
<dbReference type="GO" id="GO:0005634">
    <property type="term" value="C:nucleus"/>
    <property type="evidence" value="ECO:0007669"/>
    <property type="project" value="InterPro"/>
</dbReference>
<feature type="compositionally biased region" description="Acidic residues" evidence="3">
    <location>
        <begin position="11"/>
        <end position="24"/>
    </location>
</feature>
<name>A0A1B6EH55_9HEMI</name>
<dbReference type="SUPFAM" id="SSF143113">
    <property type="entry name" value="NAP-like"/>
    <property type="match status" value="1"/>
</dbReference>
<accession>A0A1B6EH55</accession>
<reference evidence="4" key="1">
    <citation type="submission" date="2015-12" db="EMBL/GenBank/DDBJ databases">
        <title>De novo transcriptome assembly of four potential Pierce s Disease insect vectors from Arizona vineyards.</title>
        <authorList>
            <person name="Tassone E.E."/>
        </authorList>
    </citation>
    <scope>NUCLEOTIDE SEQUENCE</scope>
</reference>
<evidence type="ECO:0000256" key="1">
    <source>
        <dbReference type="ARBA" id="ARBA00009947"/>
    </source>
</evidence>
<dbReference type="Pfam" id="PF00956">
    <property type="entry name" value="NAP"/>
    <property type="match status" value="1"/>
</dbReference>
<dbReference type="InterPro" id="IPR002164">
    <property type="entry name" value="NAP_family"/>
</dbReference>
<feature type="region of interest" description="Disordered" evidence="3">
    <location>
        <begin position="1"/>
        <end position="24"/>
    </location>
</feature>